<comment type="subcellular location">
    <subcellularLocation>
        <location evidence="2">Cytoplasm</location>
    </subcellularLocation>
    <subcellularLocation>
        <location evidence="1">Nucleus</location>
    </subcellularLocation>
</comment>
<evidence type="ECO:0000256" key="2">
    <source>
        <dbReference type="ARBA" id="ARBA00004496"/>
    </source>
</evidence>
<dbReference type="GO" id="GO:0005643">
    <property type="term" value="C:nuclear pore"/>
    <property type="evidence" value="ECO:0007669"/>
    <property type="project" value="TreeGrafter"/>
</dbReference>
<dbReference type="Proteomes" id="UP001331515">
    <property type="component" value="Unassembled WGS sequence"/>
</dbReference>
<keyword evidence="6" id="KW-0653">Protein transport</keyword>
<dbReference type="Gene3D" id="1.25.10.10">
    <property type="entry name" value="Leucine-rich Repeat Variant"/>
    <property type="match status" value="1"/>
</dbReference>
<evidence type="ECO:0000313" key="9">
    <source>
        <dbReference type="Proteomes" id="UP001331515"/>
    </source>
</evidence>
<keyword evidence="4" id="KW-0813">Transport</keyword>
<evidence type="ECO:0008006" key="10">
    <source>
        <dbReference type="Google" id="ProtNLM"/>
    </source>
</evidence>
<evidence type="ECO:0000256" key="5">
    <source>
        <dbReference type="ARBA" id="ARBA00022490"/>
    </source>
</evidence>
<keyword evidence="9" id="KW-1185">Reference proteome</keyword>
<dbReference type="GO" id="GO:0006611">
    <property type="term" value="P:protein export from nucleus"/>
    <property type="evidence" value="ECO:0007669"/>
    <property type="project" value="TreeGrafter"/>
</dbReference>
<dbReference type="PANTHER" id="PTHR12596:SF1">
    <property type="entry name" value="EXPORTIN-4"/>
    <property type="match status" value="1"/>
</dbReference>
<evidence type="ECO:0000256" key="6">
    <source>
        <dbReference type="ARBA" id="ARBA00022927"/>
    </source>
</evidence>
<dbReference type="GO" id="GO:0005049">
    <property type="term" value="F:nuclear export signal receptor activity"/>
    <property type="evidence" value="ECO:0007669"/>
    <property type="project" value="InterPro"/>
</dbReference>
<comment type="similarity">
    <text evidence="3">Belongs to the exportin family.</text>
</comment>
<evidence type="ECO:0000256" key="1">
    <source>
        <dbReference type="ARBA" id="ARBA00004123"/>
    </source>
</evidence>
<comment type="caution">
    <text evidence="8">The sequence shown here is derived from an EMBL/GenBank/DDBJ whole genome shotgun (WGS) entry which is preliminary data.</text>
</comment>
<dbReference type="AlphaFoldDB" id="A0AAN8HLS0"/>
<name>A0AAN8HLS0_CHAGU</name>
<evidence type="ECO:0000256" key="7">
    <source>
        <dbReference type="ARBA" id="ARBA00023242"/>
    </source>
</evidence>
<keyword evidence="5" id="KW-0963">Cytoplasm</keyword>
<evidence type="ECO:0000313" key="8">
    <source>
        <dbReference type="EMBL" id="KAK5920556.1"/>
    </source>
</evidence>
<dbReference type="EMBL" id="JAURVH010001523">
    <property type="protein sequence ID" value="KAK5920556.1"/>
    <property type="molecule type" value="Genomic_DNA"/>
</dbReference>
<proteinExistence type="inferred from homology"/>
<dbReference type="InterPro" id="IPR011989">
    <property type="entry name" value="ARM-like"/>
</dbReference>
<organism evidence="8 9">
    <name type="scientific">Champsocephalus gunnari</name>
    <name type="common">Mackerel icefish</name>
    <dbReference type="NCBI Taxonomy" id="52237"/>
    <lineage>
        <taxon>Eukaryota</taxon>
        <taxon>Metazoa</taxon>
        <taxon>Chordata</taxon>
        <taxon>Craniata</taxon>
        <taxon>Vertebrata</taxon>
        <taxon>Euteleostomi</taxon>
        <taxon>Actinopterygii</taxon>
        <taxon>Neopterygii</taxon>
        <taxon>Teleostei</taxon>
        <taxon>Neoteleostei</taxon>
        <taxon>Acanthomorphata</taxon>
        <taxon>Eupercaria</taxon>
        <taxon>Perciformes</taxon>
        <taxon>Notothenioidei</taxon>
        <taxon>Channichthyidae</taxon>
        <taxon>Champsocephalus</taxon>
    </lineage>
</organism>
<evidence type="ECO:0000256" key="3">
    <source>
        <dbReference type="ARBA" id="ARBA00009466"/>
    </source>
</evidence>
<gene>
    <name evidence="8" type="ORF">CgunFtcFv8_024353</name>
</gene>
<sequence>MFSLELGMTSMSSEVSQLCLEALSPLAEQCAKNQEKDTPLFIATRHFLKLVFDMLVLQKHNTEMTVAAGEALYALVCLHQAEYSELVEALLSSQRDAVIYQRLADAFNKLTASSSPPTMDRKQKVAFLKSLEEFVSNVGGLLCVK</sequence>
<dbReference type="InterPro" id="IPR044189">
    <property type="entry name" value="XPO4/7-like"/>
</dbReference>
<keyword evidence="7" id="KW-0539">Nucleus</keyword>
<reference evidence="8 9" key="1">
    <citation type="journal article" date="2023" name="Mol. Biol. Evol.">
        <title>Genomics of Secondarily Temperate Adaptation in the Only Non-Antarctic Icefish.</title>
        <authorList>
            <person name="Rivera-Colon A.G."/>
            <person name="Rayamajhi N."/>
            <person name="Minhas B.F."/>
            <person name="Madrigal G."/>
            <person name="Bilyk K.T."/>
            <person name="Yoon V."/>
            <person name="Hune M."/>
            <person name="Gregory S."/>
            <person name="Cheng C.H.C."/>
            <person name="Catchen J.M."/>
        </authorList>
    </citation>
    <scope>NUCLEOTIDE SEQUENCE [LARGE SCALE GENOMIC DNA]</scope>
    <source>
        <tissue evidence="8">White muscle</tissue>
    </source>
</reference>
<evidence type="ECO:0000256" key="4">
    <source>
        <dbReference type="ARBA" id="ARBA00022448"/>
    </source>
</evidence>
<dbReference type="PANTHER" id="PTHR12596">
    <property type="entry name" value="EXPORTIN 4,7-RELATED"/>
    <property type="match status" value="1"/>
</dbReference>
<accession>A0AAN8HLS0</accession>
<dbReference type="GO" id="GO:0005737">
    <property type="term" value="C:cytoplasm"/>
    <property type="evidence" value="ECO:0007669"/>
    <property type="project" value="UniProtKB-SubCell"/>
</dbReference>
<protein>
    <recommendedName>
        <fullName evidence="10">Exportin-4</fullName>
    </recommendedName>
</protein>